<proteinExistence type="predicted"/>
<dbReference type="InterPro" id="IPR036188">
    <property type="entry name" value="FAD/NAD-bd_sf"/>
</dbReference>
<dbReference type="InterPro" id="IPR050493">
    <property type="entry name" value="FAD-dep_Monooxygenase_BioMet"/>
</dbReference>
<gene>
    <name evidence="4" type="ORF">SAMN05421647_102538</name>
</gene>
<dbReference type="EMBL" id="FTMN01000002">
    <property type="protein sequence ID" value="SIQ16550.1"/>
    <property type="molecule type" value="Genomic_DNA"/>
</dbReference>
<keyword evidence="2" id="KW-0503">Monooxygenase</keyword>
<dbReference type="Gene3D" id="3.50.50.60">
    <property type="entry name" value="FAD/NAD(P)-binding domain"/>
    <property type="match status" value="1"/>
</dbReference>
<keyword evidence="1" id="KW-0560">Oxidoreductase</keyword>
<evidence type="ECO:0000313" key="5">
    <source>
        <dbReference type="Proteomes" id="UP000186895"/>
    </source>
</evidence>
<evidence type="ECO:0000313" key="4">
    <source>
        <dbReference type="EMBL" id="SIQ16550.1"/>
    </source>
</evidence>
<dbReference type="AlphaFoldDB" id="A0A1N6QJ01"/>
<feature type="domain" description="FAD-binding" evidence="3">
    <location>
        <begin position="7"/>
        <end position="309"/>
    </location>
</feature>
<sequence>MSRSRRIAIVGAGVAGLSLAILAIQRGFQVGVYERNGTVASMGAGVTLWSNAMYVLRKMGVDSEIERAGGAPDYMHQYDQLGTLQGEFDIQAVNALSGFTSTTILRRDLMQILARRLQDLGGQINFGCSMTRDKTDELRQGFDLVVGADGRMNSVARQALFSDSVRPRYQGFINIIGVSQLGEHRLANAIHDIRGGQGRFGIVPVKEGACYWAAAWRAELDKTRPVSDWYDEMDRRFGQFCAPVQRVLDAREASSLNRIFVHDLDPLPHWHQGNLVIIGDAAHAPLPTSGQGACQALEDAWHLACLLDEKSELEETLSNFYQRRIAKVTAAQNVGRQLAQRIFAPDSKTETPVPAMSPQQLSDFWMQGLERA</sequence>
<dbReference type="PANTHER" id="PTHR13789">
    <property type="entry name" value="MONOOXYGENASE"/>
    <property type="match status" value="1"/>
</dbReference>
<dbReference type="SUPFAM" id="SSF51905">
    <property type="entry name" value="FAD/NAD(P)-binding domain"/>
    <property type="match status" value="1"/>
</dbReference>
<name>A0A1N6QJ01_9GAMM</name>
<protein>
    <submittedName>
        <fullName evidence="4">2-polyprenyl-6-methoxyphenol hydroxylase</fullName>
    </submittedName>
</protein>
<dbReference type="Pfam" id="PF01494">
    <property type="entry name" value="FAD_binding_3"/>
    <property type="match status" value="1"/>
</dbReference>
<dbReference type="PRINTS" id="PR00420">
    <property type="entry name" value="RNGMNOXGNASE"/>
</dbReference>
<dbReference type="STRING" id="49186.SAMN05421647_102538"/>
<dbReference type="GO" id="GO:0071949">
    <property type="term" value="F:FAD binding"/>
    <property type="evidence" value="ECO:0007669"/>
    <property type="project" value="InterPro"/>
</dbReference>
<reference evidence="4 5" key="1">
    <citation type="submission" date="2017-01" db="EMBL/GenBank/DDBJ databases">
        <authorList>
            <person name="Mah S.A."/>
            <person name="Swanson W.J."/>
            <person name="Moy G.W."/>
            <person name="Vacquier V.D."/>
        </authorList>
    </citation>
    <scope>NUCLEOTIDE SEQUENCE [LARGE SCALE GENOMIC DNA]</scope>
    <source>
        <strain evidence="4 5">DSM 7027</strain>
    </source>
</reference>
<dbReference type="RefSeq" id="WP_076462065.1">
    <property type="nucleotide sequence ID" value="NZ_FTMN01000002.1"/>
</dbReference>
<keyword evidence="5" id="KW-1185">Reference proteome</keyword>
<dbReference type="PANTHER" id="PTHR13789:SF309">
    <property type="entry name" value="PUTATIVE (AFU_ORTHOLOGUE AFUA_6G14510)-RELATED"/>
    <property type="match status" value="1"/>
</dbReference>
<accession>A0A1N6QJ01</accession>
<dbReference type="InterPro" id="IPR002938">
    <property type="entry name" value="FAD-bd"/>
</dbReference>
<evidence type="ECO:0000259" key="3">
    <source>
        <dbReference type="Pfam" id="PF01494"/>
    </source>
</evidence>
<evidence type="ECO:0000256" key="1">
    <source>
        <dbReference type="ARBA" id="ARBA00023002"/>
    </source>
</evidence>
<dbReference type="eggNOG" id="COG0654">
    <property type="taxonomic scope" value="Bacteria"/>
</dbReference>
<organism evidence="4 5">
    <name type="scientific">Marinobacterium stanieri</name>
    <dbReference type="NCBI Taxonomy" id="49186"/>
    <lineage>
        <taxon>Bacteria</taxon>
        <taxon>Pseudomonadati</taxon>
        <taxon>Pseudomonadota</taxon>
        <taxon>Gammaproteobacteria</taxon>
        <taxon>Oceanospirillales</taxon>
        <taxon>Oceanospirillaceae</taxon>
        <taxon>Marinobacterium</taxon>
    </lineage>
</organism>
<evidence type="ECO:0000256" key="2">
    <source>
        <dbReference type="ARBA" id="ARBA00023033"/>
    </source>
</evidence>
<dbReference type="Proteomes" id="UP000186895">
    <property type="component" value="Unassembled WGS sequence"/>
</dbReference>
<dbReference type="GO" id="GO:0004497">
    <property type="term" value="F:monooxygenase activity"/>
    <property type="evidence" value="ECO:0007669"/>
    <property type="project" value="UniProtKB-KW"/>
</dbReference>